<comment type="pathway">
    <text evidence="1">Secondary metabolite biosynthesis.</text>
</comment>
<comment type="caution">
    <text evidence="7">The sequence shown here is derived from an EMBL/GenBank/DDBJ whole genome shotgun (WGS) entry which is preliminary data.</text>
</comment>
<keyword evidence="3" id="KW-0274">FAD</keyword>
<keyword evidence="4" id="KW-0560">Oxidoreductase</keyword>
<evidence type="ECO:0000313" key="7">
    <source>
        <dbReference type="EMBL" id="KAK7955997.1"/>
    </source>
</evidence>
<dbReference type="EMBL" id="JAQQWE010000004">
    <property type="protein sequence ID" value="KAK7955997.1"/>
    <property type="molecule type" value="Genomic_DNA"/>
</dbReference>
<dbReference type="Proteomes" id="UP001391051">
    <property type="component" value="Unassembled WGS sequence"/>
</dbReference>
<gene>
    <name evidence="7" type="ORF">PG986_005219</name>
</gene>
<proteinExistence type="predicted"/>
<keyword evidence="8" id="KW-1185">Reference proteome</keyword>
<dbReference type="GeneID" id="92074503"/>
<evidence type="ECO:0000259" key="6">
    <source>
        <dbReference type="Pfam" id="PF01494"/>
    </source>
</evidence>
<dbReference type="InterPro" id="IPR036188">
    <property type="entry name" value="FAD/NAD-bd_sf"/>
</dbReference>
<evidence type="ECO:0000313" key="8">
    <source>
        <dbReference type="Proteomes" id="UP001391051"/>
    </source>
</evidence>
<dbReference type="PANTHER" id="PTHR46972">
    <property type="entry name" value="MONOOXYGENASE ASQM-RELATED"/>
    <property type="match status" value="1"/>
</dbReference>
<evidence type="ECO:0000256" key="4">
    <source>
        <dbReference type="ARBA" id="ARBA00023002"/>
    </source>
</evidence>
<evidence type="ECO:0000256" key="5">
    <source>
        <dbReference type="ARBA" id="ARBA00023033"/>
    </source>
</evidence>
<accession>A0ABR1QGX4</accession>
<feature type="domain" description="FAD-binding" evidence="6">
    <location>
        <begin position="12"/>
        <end position="62"/>
    </location>
</feature>
<sequence length="98" mass="10601">MPGQAPQETSYHSVHKASPVMAAWKPSRYVTLVGDAVHGMPPFAASGANTAVRGVHLLHQAIERHGVEGLTEDIIGRFEAELRGLAVEKIEQSFEAAW</sequence>
<dbReference type="PANTHER" id="PTHR46972:SF1">
    <property type="entry name" value="FAD DEPENDENT OXIDOREDUCTASE DOMAIN-CONTAINING PROTEIN"/>
    <property type="match status" value="1"/>
</dbReference>
<reference evidence="7 8" key="1">
    <citation type="submission" date="2023-01" db="EMBL/GenBank/DDBJ databases">
        <title>Analysis of 21 Apiospora genomes using comparative genomics revels a genus with tremendous synthesis potential of carbohydrate active enzymes and secondary metabolites.</title>
        <authorList>
            <person name="Sorensen T."/>
        </authorList>
    </citation>
    <scope>NUCLEOTIDE SEQUENCE [LARGE SCALE GENOMIC DNA]</scope>
    <source>
        <strain evidence="7 8">CBS 24483</strain>
    </source>
</reference>
<dbReference type="SUPFAM" id="SSF51905">
    <property type="entry name" value="FAD/NAD(P)-binding domain"/>
    <property type="match status" value="1"/>
</dbReference>
<protein>
    <submittedName>
        <fullName evidence="7">FAD/NAD(P)-binding domain-containing protein</fullName>
    </submittedName>
</protein>
<dbReference type="RefSeq" id="XP_066701303.1">
    <property type="nucleotide sequence ID" value="XM_066841441.1"/>
</dbReference>
<dbReference type="Gene3D" id="3.50.50.60">
    <property type="entry name" value="FAD/NAD(P)-binding domain"/>
    <property type="match status" value="1"/>
</dbReference>
<dbReference type="InterPro" id="IPR002938">
    <property type="entry name" value="FAD-bd"/>
</dbReference>
<keyword evidence="2" id="KW-0285">Flavoprotein</keyword>
<evidence type="ECO:0000256" key="3">
    <source>
        <dbReference type="ARBA" id="ARBA00022827"/>
    </source>
</evidence>
<evidence type="ECO:0000256" key="1">
    <source>
        <dbReference type="ARBA" id="ARBA00005179"/>
    </source>
</evidence>
<name>A0ABR1QGX4_9PEZI</name>
<dbReference type="Pfam" id="PF01494">
    <property type="entry name" value="FAD_binding_3"/>
    <property type="match status" value="1"/>
</dbReference>
<evidence type="ECO:0000256" key="2">
    <source>
        <dbReference type="ARBA" id="ARBA00022630"/>
    </source>
</evidence>
<keyword evidence="5" id="KW-0503">Monooxygenase</keyword>
<organism evidence="7 8">
    <name type="scientific">Apiospora aurea</name>
    <dbReference type="NCBI Taxonomy" id="335848"/>
    <lineage>
        <taxon>Eukaryota</taxon>
        <taxon>Fungi</taxon>
        <taxon>Dikarya</taxon>
        <taxon>Ascomycota</taxon>
        <taxon>Pezizomycotina</taxon>
        <taxon>Sordariomycetes</taxon>
        <taxon>Xylariomycetidae</taxon>
        <taxon>Amphisphaeriales</taxon>
        <taxon>Apiosporaceae</taxon>
        <taxon>Apiospora</taxon>
    </lineage>
</organism>